<evidence type="ECO:0000313" key="2">
    <source>
        <dbReference type="EMBL" id="MBL0372094.1"/>
    </source>
</evidence>
<sequence length="325" mass="35919">MRLHFSLSLALLASVATSAQALEKPKQLVIISFDGAHDNKLWERSLKLSEKTGAKFTYFLSCTFVMSQSARKTYQAPHQKRGRSNTGFAQSEQEVRTRLDHLWKAHLAGHEIGSHACGHFDGKDWTAADWAQEFGDFDRTLLAAWKANGAGDRQPAEWDDFVRNDIKGFRVPYLSTGSSLVPALKAHGFAYDASLVSKGPASAVNDDGLMRFALPRVPEGPGGRLVIGMDYNLFVRHSGGLNSPGRSKEFEARTLAMFRNAFEKQYDGERIPLQLGFHFVEMNGGAYWNALDTFLTETCSKPDVACVNYAQALDMAKKKAAGTAF</sequence>
<dbReference type="InterPro" id="IPR011330">
    <property type="entry name" value="Glyco_hydro/deAcase_b/a-brl"/>
</dbReference>
<dbReference type="PANTHER" id="PTHR45985:SF3">
    <property type="entry name" value="CHITIN DEACETYLASE-LIKE 4"/>
    <property type="match status" value="1"/>
</dbReference>
<keyword evidence="1" id="KW-0732">Signal</keyword>
<keyword evidence="3" id="KW-1185">Reference proteome</keyword>
<accession>A0A936YPZ7</accession>
<feature type="signal peptide" evidence="1">
    <location>
        <begin position="1"/>
        <end position="21"/>
    </location>
</feature>
<name>A0A936YPZ7_9HYPH</name>
<comment type="caution">
    <text evidence="2">The sequence shown here is derived from an EMBL/GenBank/DDBJ whole genome shotgun (WGS) entry which is preliminary data.</text>
</comment>
<dbReference type="SUPFAM" id="SSF88713">
    <property type="entry name" value="Glycoside hydrolase/deacetylase"/>
    <property type="match status" value="1"/>
</dbReference>
<dbReference type="Proteomes" id="UP000633219">
    <property type="component" value="Unassembled WGS sequence"/>
</dbReference>
<organism evidence="2 3">
    <name type="scientific">Rhizobium setariae</name>
    <dbReference type="NCBI Taxonomy" id="2801340"/>
    <lineage>
        <taxon>Bacteria</taxon>
        <taxon>Pseudomonadati</taxon>
        <taxon>Pseudomonadota</taxon>
        <taxon>Alphaproteobacteria</taxon>
        <taxon>Hyphomicrobiales</taxon>
        <taxon>Rhizobiaceae</taxon>
        <taxon>Rhizobium/Agrobacterium group</taxon>
        <taxon>Rhizobium</taxon>
    </lineage>
</organism>
<evidence type="ECO:0000313" key="3">
    <source>
        <dbReference type="Proteomes" id="UP000633219"/>
    </source>
</evidence>
<evidence type="ECO:0000256" key="1">
    <source>
        <dbReference type="SAM" id="SignalP"/>
    </source>
</evidence>
<gene>
    <name evidence="2" type="ORF">JJB09_08640</name>
</gene>
<dbReference type="Gene3D" id="3.20.20.370">
    <property type="entry name" value="Glycoside hydrolase/deacetylase"/>
    <property type="match status" value="1"/>
</dbReference>
<dbReference type="InterPro" id="IPR052740">
    <property type="entry name" value="CE4"/>
</dbReference>
<reference evidence="2" key="1">
    <citation type="submission" date="2021-01" db="EMBL/GenBank/DDBJ databases">
        <title>Rhizobium sp. strain KVB221 16S ribosomal RNA gene Genome sequencing and assembly.</title>
        <authorList>
            <person name="Kang M."/>
        </authorList>
    </citation>
    <scope>NUCLEOTIDE SEQUENCE</scope>
    <source>
        <strain evidence="2">KVB221</strain>
    </source>
</reference>
<dbReference type="AlphaFoldDB" id="A0A936YPZ7"/>
<protein>
    <submittedName>
        <fullName evidence="2">Polysaccharide deacetylase family protein</fullName>
    </submittedName>
</protein>
<feature type="chain" id="PRO_5036905886" evidence="1">
    <location>
        <begin position="22"/>
        <end position="325"/>
    </location>
</feature>
<proteinExistence type="predicted"/>
<dbReference type="PANTHER" id="PTHR45985">
    <property type="match status" value="1"/>
</dbReference>
<dbReference type="RefSeq" id="WP_201656124.1">
    <property type="nucleotide sequence ID" value="NZ_JAEQNC010000004.1"/>
</dbReference>
<dbReference type="GO" id="GO:0005975">
    <property type="term" value="P:carbohydrate metabolic process"/>
    <property type="evidence" value="ECO:0007669"/>
    <property type="project" value="InterPro"/>
</dbReference>
<dbReference type="EMBL" id="JAEQNC010000004">
    <property type="protein sequence ID" value="MBL0372094.1"/>
    <property type="molecule type" value="Genomic_DNA"/>
</dbReference>